<dbReference type="STRING" id="1403537.Q428_03815"/>
<dbReference type="PANTHER" id="PTHR33542">
    <property type="entry name" value="SIROHYDROCHLORIN FERROCHELATASE, CHLOROPLASTIC"/>
    <property type="match status" value="1"/>
</dbReference>
<dbReference type="AlphaFoldDB" id="A0A017RXU2"/>
<dbReference type="Proteomes" id="UP000019681">
    <property type="component" value="Unassembled WGS sequence"/>
</dbReference>
<organism evidence="3 4">
    <name type="scientific">Fervidicella metallireducens AeB</name>
    <dbReference type="NCBI Taxonomy" id="1403537"/>
    <lineage>
        <taxon>Bacteria</taxon>
        <taxon>Bacillati</taxon>
        <taxon>Bacillota</taxon>
        <taxon>Clostridia</taxon>
        <taxon>Eubacteriales</taxon>
        <taxon>Clostridiaceae</taxon>
        <taxon>Fervidicella</taxon>
    </lineage>
</organism>
<dbReference type="PANTHER" id="PTHR33542:SF3">
    <property type="entry name" value="SIROHYDROCHLORIN FERROCHELATASE, CHLOROPLASTIC"/>
    <property type="match status" value="1"/>
</dbReference>
<keyword evidence="2" id="KW-0456">Lyase</keyword>
<dbReference type="SUPFAM" id="SSF53800">
    <property type="entry name" value="Chelatase"/>
    <property type="match status" value="1"/>
</dbReference>
<evidence type="ECO:0000256" key="2">
    <source>
        <dbReference type="ARBA" id="ARBA00023239"/>
    </source>
</evidence>
<dbReference type="EMBL" id="AZQP01000007">
    <property type="protein sequence ID" value="EYE89224.1"/>
    <property type="molecule type" value="Genomic_DNA"/>
</dbReference>
<dbReference type="GO" id="GO:0016829">
    <property type="term" value="F:lyase activity"/>
    <property type="evidence" value="ECO:0007669"/>
    <property type="project" value="UniProtKB-KW"/>
</dbReference>
<dbReference type="Pfam" id="PF01903">
    <property type="entry name" value="CbiX"/>
    <property type="match status" value="1"/>
</dbReference>
<gene>
    <name evidence="3" type="ORF">Q428_03815</name>
</gene>
<dbReference type="CDD" id="cd03416">
    <property type="entry name" value="CbiX_SirB_N"/>
    <property type="match status" value="1"/>
</dbReference>
<evidence type="ECO:0000256" key="1">
    <source>
        <dbReference type="ARBA" id="ARBA00022723"/>
    </source>
</evidence>
<dbReference type="InterPro" id="IPR002762">
    <property type="entry name" value="CbiX-like"/>
</dbReference>
<evidence type="ECO:0000313" key="3">
    <source>
        <dbReference type="EMBL" id="EYE89224.1"/>
    </source>
</evidence>
<dbReference type="GO" id="GO:0046872">
    <property type="term" value="F:metal ion binding"/>
    <property type="evidence" value="ECO:0007669"/>
    <property type="project" value="UniProtKB-KW"/>
</dbReference>
<proteinExistence type="predicted"/>
<keyword evidence="1" id="KW-0479">Metal-binding</keyword>
<comment type="caution">
    <text evidence="3">The sequence shown here is derived from an EMBL/GenBank/DDBJ whole genome shotgun (WGS) entry which is preliminary data.</text>
</comment>
<dbReference type="InterPro" id="IPR050963">
    <property type="entry name" value="Sirohydro_Cobaltochel/CbiX"/>
</dbReference>
<evidence type="ECO:0000313" key="4">
    <source>
        <dbReference type="Proteomes" id="UP000019681"/>
    </source>
</evidence>
<reference evidence="3 4" key="1">
    <citation type="journal article" date="2014" name="Genome Announc.">
        <title>Draft Genome Sequence of Fervidicella metallireducens Strain AeBT, an Iron-Reducing Thermoanaerobe from the Great Artesian Basin.</title>
        <authorList>
            <person name="Patel B.K."/>
        </authorList>
    </citation>
    <scope>NUCLEOTIDE SEQUENCE [LARGE SCALE GENOMIC DNA]</scope>
    <source>
        <strain evidence="3 4">AeB</strain>
    </source>
</reference>
<dbReference type="Gene3D" id="3.40.50.1400">
    <property type="match status" value="1"/>
</dbReference>
<name>A0A017RXU2_9CLOT</name>
<sequence>MKLKNANNLKGETKMRGILVVGHGSRSKEAFDTFFKIVDGLRNKMDSEVEGCFMEISEPNIPETIEKMYSKGVREFTVLPYFLYSGIHIKEDIPEILAEIKEKYTDIKLSIANPLGYDEALVTLLKERAEGEVKCI</sequence>
<keyword evidence="4" id="KW-1185">Reference proteome</keyword>
<protein>
    <submittedName>
        <fullName evidence="3">Cobalamin biosynthesis protein CbiX</fullName>
    </submittedName>
</protein>
<accession>A0A017RXU2</accession>